<accession>A0AA88D482</accession>
<evidence type="ECO:0000313" key="2">
    <source>
        <dbReference type="Proteomes" id="UP001187192"/>
    </source>
</evidence>
<evidence type="ECO:0000313" key="1">
    <source>
        <dbReference type="EMBL" id="GMN26364.1"/>
    </source>
</evidence>
<sequence length="145" mass="16405">MIMYTRPDQTNQLRILPRELAQHATPITLHHLTPDTHFLVLYLSLLLPWCQPSLPNQTDTILTTRASTNPYLCPLSSDRKGMWHSSSGGPMPVCSECVYSPGPLRIRHIRVTRVPEPVGNAYKYIIASLIQQLGKGRLRKADHVK</sequence>
<dbReference type="EMBL" id="BTGU01001614">
    <property type="protein sequence ID" value="GMN26364.1"/>
    <property type="molecule type" value="Genomic_DNA"/>
</dbReference>
<organism evidence="1 2">
    <name type="scientific">Ficus carica</name>
    <name type="common">Common fig</name>
    <dbReference type="NCBI Taxonomy" id="3494"/>
    <lineage>
        <taxon>Eukaryota</taxon>
        <taxon>Viridiplantae</taxon>
        <taxon>Streptophyta</taxon>
        <taxon>Embryophyta</taxon>
        <taxon>Tracheophyta</taxon>
        <taxon>Spermatophyta</taxon>
        <taxon>Magnoliopsida</taxon>
        <taxon>eudicotyledons</taxon>
        <taxon>Gunneridae</taxon>
        <taxon>Pentapetalae</taxon>
        <taxon>rosids</taxon>
        <taxon>fabids</taxon>
        <taxon>Rosales</taxon>
        <taxon>Moraceae</taxon>
        <taxon>Ficeae</taxon>
        <taxon>Ficus</taxon>
    </lineage>
</organism>
<keyword evidence="2" id="KW-1185">Reference proteome</keyword>
<comment type="caution">
    <text evidence="1">The sequence shown here is derived from an EMBL/GenBank/DDBJ whole genome shotgun (WGS) entry which is preliminary data.</text>
</comment>
<dbReference type="Proteomes" id="UP001187192">
    <property type="component" value="Unassembled WGS sequence"/>
</dbReference>
<protein>
    <submittedName>
        <fullName evidence="1">Uncharacterized protein</fullName>
    </submittedName>
</protein>
<name>A0AA88D482_FICCA</name>
<proteinExistence type="predicted"/>
<dbReference type="AlphaFoldDB" id="A0AA88D482"/>
<gene>
    <name evidence="1" type="ORF">TIFTF001_040845</name>
</gene>
<reference evidence="1" key="1">
    <citation type="submission" date="2023-07" db="EMBL/GenBank/DDBJ databases">
        <title>draft genome sequence of fig (Ficus carica).</title>
        <authorList>
            <person name="Takahashi T."/>
            <person name="Nishimura K."/>
        </authorList>
    </citation>
    <scope>NUCLEOTIDE SEQUENCE</scope>
</reference>